<accession>A0ABS6YKA3</accession>
<evidence type="ECO:0000313" key="3">
    <source>
        <dbReference type="Proteomes" id="UP001197114"/>
    </source>
</evidence>
<keyword evidence="1" id="KW-0732">Signal</keyword>
<evidence type="ECO:0000256" key="1">
    <source>
        <dbReference type="SAM" id="SignalP"/>
    </source>
</evidence>
<keyword evidence="3" id="KW-1185">Reference proteome</keyword>
<dbReference type="Proteomes" id="UP001197114">
    <property type="component" value="Unassembled WGS sequence"/>
</dbReference>
<feature type="chain" id="PRO_5045600503" evidence="1">
    <location>
        <begin position="31"/>
        <end position="148"/>
    </location>
</feature>
<name>A0ABS6YKA3_9ACTN</name>
<evidence type="ECO:0000313" key="2">
    <source>
        <dbReference type="EMBL" id="MBW5420987.1"/>
    </source>
</evidence>
<reference evidence="2 3" key="1">
    <citation type="submission" date="2019-11" db="EMBL/GenBank/DDBJ databases">
        <authorList>
            <person name="Ay H."/>
        </authorList>
    </citation>
    <scope>NUCLEOTIDE SEQUENCE [LARGE SCALE GENOMIC DNA]</scope>
    <source>
        <strain evidence="2 3">BG9H</strain>
    </source>
</reference>
<gene>
    <name evidence="2" type="ORF">GKQ77_05300</name>
</gene>
<dbReference type="EMBL" id="WMBF01000027">
    <property type="protein sequence ID" value="MBW5420987.1"/>
    <property type="molecule type" value="Genomic_DNA"/>
</dbReference>
<sequence length="148" mass="15239">MARNGYIRIAGAAVALAAGGVLVTATGAAAAPAKAPAATAAYNKACGTGYKVVNQIDLGKVGTTYLTYNSTTGKNCAVTVRNTPGPAVYMYVYVLRDDTREYADDEGLYRSYAGPVYLAARGHCVSWGGVIGGESANRYGTNCGRLAP</sequence>
<proteinExistence type="predicted"/>
<comment type="caution">
    <text evidence="2">The sequence shown here is derived from an EMBL/GenBank/DDBJ whole genome shotgun (WGS) entry which is preliminary data.</text>
</comment>
<organism evidence="2 3">
    <name type="scientific">Streptomyces anatolicus</name>
    <dbReference type="NCBI Taxonomy" id="2675858"/>
    <lineage>
        <taxon>Bacteria</taxon>
        <taxon>Bacillati</taxon>
        <taxon>Actinomycetota</taxon>
        <taxon>Actinomycetes</taxon>
        <taxon>Kitasatosporales</taxon>
        <taxon>Streptomycetaceae</taxon>
        <taxon>Streptomyces</taxon>
    </lineage>
</organism>
<protein>
    <submittedName>
        <fullName evidence="2">Spore-associated protein A</fullName>
    </submittedName>
</protein>
<feature type="signal peptide" evidence="1">
    <location>
        <begin position="1"/>
        <end position="30"/>
    </location>
</feature>